<dbReference type="AlphaFoldDB" id="A0A1I7XDE6"/>
<evidence type="ECO:0000256" key="1">
    <source>
        <dbReference type="SAM" id="MobiDB-lite"/>
    </source>
</evidence>
<dbReference type="WBParaSite" id="Hba_15559">
    <property type="protein sequence ID" value="Hba_15559"/>
    <property type="gene ID" value="Hba_15559"/>
</dbReference>
<dbReference type="PANTHER" id="PTHR12905:SF0">
    <property type="entry name" value="CALCINEURIN-LIKE PHOSPHOESTERASE DOMAIN-CONTAINING PROTEIN"/>
    <property type="match status" value="1"/>
</dbReference>
<evidence type="ECO:0000313" key="2">
    <source>
        <dbReference type="Proteomes" id="UP000095283"/>
    </source>
</evidence>
<keyword evidence="2" id="KW-1185">Reference proteome</keyword>
<name>A0A1I7XDE6_HETBA</name>
<organism evidence="2 3">
    <name type="scientific">Heterorhabditis bacteriophora</name>
    <name type="common">Entomopathogenic nematode worm</name>
    <dbReference type="NCBI Taxonomy" id="37862"/>
    <lineage>
        <taxon>Eukaryota</taxon>
        <taxon>Metazoa</taxon>
        <taxon>Ecdysozoa</taxon>
        <taxon>Nematoda</taxon>
        <taxon>Chromadorea</taxon>
        <taxon>Rhabditida</taxon>
        <taxon>Rhabditina</taxon>
        <taxon>Rhabditomorpha</taxon>
        <taxon>Strongyloidea</taxon>
        <taxon>Heterorhabditidae</taxon>
        <taxon>Heterorhabditis</taxon>
    </lineage>
</organism>
<accession>A0A1I7XDE6</accession>
<reference evidence="3" key="1">
    <citation type="submission" date="2016-11" db="UniProtKB">
        <authorList>
            <consortium name="WormBaseParasite"/>
        </authorList>
    </citation>
    <scope>IDENTIFICATION</scope>
</reference>
<dbReference type="PANTHER" id="PTHR12905">
    <property type="entry name" value="METALLOPHOSPHOESTERASE"/>
    <property type="match status" value="1"/>
</dbReference>
<feature type="region of interest" description="Disordered" evidence="1">
    <location>
        <begin position="50"/>
        <end position="70"/>
    </location>
</feature>
<sequence>MYVRRRSNGLIEIDEEPRTSDCRSKWIDYIVFTYRPSLFLVADLPTHEITRRHSAGSDKRKRSKSSVREGKMFSKSSNFFGTSSIIKEQAAAREAERQRMRRLSNMARRESLAAGPKANISTHQYTEDPTLAWEMLKEKRPVKPVRQMKLDTPVKTDHVRFVCLGCTHGNRIDPSRVPPGDVLLIAGDFTTCGLPKEVHSFNKNLGATI</sequence>
<protein>
    <submittedName>
        <fullName evidence="3">Metallophos domain-containing protein</fullName>
    </submittedName>
</protein>
<dbReference type="Gene3D" id="3.60.21.10">
    <property type="match status" value="1"/>
</dbReference>
<dbReference type="InterPro" id="IPR029052">
    <property type="entry name" value="Metallo-depent_PP-like"/>
</dbReference>
<proteinExistence type="predicted"/>
<evidence type="ECO:0000313" key="3">
    <source>
        <dbReference type="WBParaSite" id="Hba_15559"/>
    </source>
</evidence>
<dbReference type="Proteomes" id="UP000095283">
    <property type="component" value="Unplaced"/>
</dbReference>
<dbReference type="InterPro" id="IPR051693">
    <property type="entry name" value="UPF0046_metallophosphoest"/>
</dbReference>